<organism evidence="2 3">
    <name type="scientific">Candidatus Woesebacteria bacterium RBG_13_46_13</name>
    <dbReference type="NCBI Taxonomy" id="1802479"/>
    <lineage>
        <taxon>Bacteria</taxon>
        <taxon>Candidatus Woeseibacteriota</taxon>
    </lineage>
</organism>
<dbReference type="Proteomes" id="UP000176778">
    <property type="component" value="Unassembled WGS sequence"/>
</dbReference>
<protein>
    <submittedName>
        <fullName evidence="2">Uncharacterized protein</fullName>
    </submittedName>
</protein>
<feature type="transmembrane region" description="Helical" evidence="1">
    <location>
        <begin position="26"/>
        <end position="50"/>
    </location>
</feature>
<dbReference type="PANTHER" id="PTHR40278:SF1">
    <property type="entry name" value="DNA UTILIZATION PROTEIN HOFN"/>
    <property type="match status" value="1"/>
</dbReference>
<dbReference type="InterPro" id="IPR007813">
    <property type="entry name" value="PilN"/>
</dbReference>
<dbReference type="STRING" id="1802479.A2Y68_02155"/>
<evidence type="ECO:0000313" key="2">
    <source>
        <dbReference type="EMBL" id="OGM10219.1"/>
    </source>
</evidence>
<accession>A0A1F7X694</accession>
<dbReference type="AlphaFoldDB" id="A0A1F7X694"/>
<reference evidence="2 3" key="1">
    <citation type="journal article" date="2016" name="Nat. Commun.">
        <title>Thousands of microbial genomes shed light on interconnected biogeochemical processes in an aquifer system.</title>
        <authorList>
            <person name="Anantharaman K."/>
            <person name="Brown C.T."/>
            <person name="Hug L.A."/>
            <person name="Sharon I."/>
            <person name="Castelle C.J."/>
            <person name="Probst A.J."/>
            <person name="Thomas B.C."/>
            <person name="Singh A."/>
            <person name="Wilkins M.J."/>
            <person name="Karaoz U."/>
            <person name="Brodie E.L."/>
            <person name="Williams K.H."/>
            <person name="Hubbard S.S."/>
            <person name="Banfield J.F."/>
        </authorList>
    </citation>
    <scope>NUCLEOTIDE SEQUENCE [LARGE SCALE GENOMIC DNA]</scope>
</reference>
<comment type="caution">
    <text evidence="2">The sequence shown here is derived from an EMBL/GenBank/DDBJ whole genome shotgun (WGS) entry which is preliminary data.</text>
</comment>
<evidence type="ECO:0000313" key="3">
    <source>
        <dbReference type="Proteomes" id="UP000176778"/>
    </source>
</evidence>
<evidence type="ECO:0000256" key="1">
    <source>
        <dbReference type="SAM" id="Phobius"/>
    </source>
</evidence>
<keyword evidence="1" id="KW-0812">Transmembrane</keyword>
<sequence length="185" mass="20471">MAAHKNQNQINLLPQEEFAGSTLGRVLLWALSTFRIIVIITEMVVMLAFLSRFWLDARNVDLNDLIKQKQAVIAATADFEKDYRNTQKRLRVFSALAKEEGQASTYLETIATYLPSDVSLISYTFGAGVVQTKGAAISESSVAQFMVNLEASGAFEKVELTNLDSSQQESSLLTFSLKIVPKKGK</sequence>
<dbReference type="EMBL" id="MGFR01000001">
    <property type="protein sequence ID" value="OGM10219.1"/>
    <property type="molecule type" value="Genomic_DNA"/>
</dbReference>
<gene>
    <name evidence="2" type="ORF">A2Y68_02155</name>
</gene>
<dbReference type="Pfam" id="PF05137">
    <property type="entry name" value="PilN"/>
    <property type="match status" value="1"/>
</dbReference>
<keyword evidence="1" id="KW-1133">Transmembrane helix</keyword>
<dbReference type="PANTHER" id="PTHR40278">
    <property type="entry name" value="DNA UTILIZATION PROTEIN HOFN"/>
    <property type="match status" value="1"/>
</dbReference>
<name>A0A1F7X694_9BACT</name>
<proteinExistence type="predicted"/>
<keyword evidence="1" id="KW-0472">Membrane</keyword>
<dbReference type="InterPro" id="IPR052534">
    <property type="entry name" value="Extracell_DNA_Util/SecSys_Comp"/>
</dbReference>